<keyword evidence="4" id="KW-1185">Reference proteome</keyword>
<name>A0A0U5JAB1_9BACT</name>
<accession>A0A0U5JAB1</accession>
<evidence type="ECO:0000259" key="2">
    <source>
        <dbReference type="Pfam" id="PF01973"/>
    </source>
</evidence>
<dbReference type="Pfam" id="PF07661">
    <property type="entry name" value="MORN_2"/>
    <property type="match status" value="3"/>
</dbReference>
<dbReference type="STRING" id="389348.PNK_0379"/>
<dbReference type="PATRIC" id="fig|389348.3.peg.427"/>
<dbReference type="AlphaFoldDB" id="A0A0U5JAB1"/>
<organism evidence="3 4">
    <name type="scientific">Candidatus Protochlamydia naegleriophila</name>
    <dbReference type="NCBI Taxonomy" id="389348"/>
    <lineage>
        <taxon>Bacteria</taxon>
        <taxon>Pseudomonadati</taxon>
        <taxon>Chlamydiota</taxon>
        <taxon>Chlamydiia</taxon>
        <taxon>Parachlamydiales</taxon>
        <taxon>Parachlamydiaceae</taxon>
        <taxon>Candidatus Protochlamydia</taxon>
    </lineage>
</organism>
<proteinExistence type="predicted"/>
<dbReference type="Pfam" id="PF01973">
    <property type="entry name" value="MptE-like"/>
    <property type="match status" value="1"/>
</dbReference>
<gene>
    <name evidence="3" type="ORF">PNK_0379</name>
</gene>
<dbReference type="InterPro" id="IPR002826">
    <property type="entry name" value="MptE-like"/>
</dbReference>
<evidence type="ECO:0000313" key="3">
    <source>
        <dbReference type="EMBL" id="CUI16013.1"/>
    </source>
</evidence>
<dbReference type="InterPro" id="IPR011652">
    <property type="entry name" value="MORN_2"/>
</dbReference>
<dbReference type="KEGG" id="pnl:PNK_0379"/>
<feature type="domain" description="6-hydroxymethylpterin diphosphokinase MptE-like" evidence="2">
    <location>
        <begin position="212"/>
        <end position="383"/>
    </location>
</feature>
<sequence length="946" mass="108779">MNSSFSQERYQQNLELLVERNPLAAYRLEWVWDSHELTPCLTDQGEPNLSKTRYGMTDYYHAQTGALQEAVEGVKPELLSTAEVIYVYGLGLGYGYQALLPWLQEKPQNHLVFLEDDLEVIYYFLQTELATSLLKNPQVTLFYFHDYQQDYVNFCKLNSSFINKRIDFLALPYYAIRREAEALTLCYAMLHDAKLMTALHNEYLSGQSGFLKNFYHNLLSLPQAYLASGLFNQFKNVPAIICGAGPSLQKNIHLLKELGQKGLIFAGGSSLNVLNEAGIMPHFGLGVDPNKEQSHRLLTNHTFHLPFLYRQRISHEAFELMQGPKLYVPGSANRLSSWFEERLGMPEEPLDEGHNVVNLCTEIAYKMGCSPIIYVGMDLAFTEVQTYAPGIATHPLWIELSQPYATQAQEVVLRPDIYNEWIKTKWEWVAEAGWLGQFAKNHPKIQMINATEGGLGFAPVPNQTLANVKEEYLARSYDLSGWVHAEIQSHPLEIKQPALLSLINELKTSLDKCLAACNSILVEKATQKQFSPSPIETLEFYTPNTIVQDSAMKEEIGYKHFLEMFDMAYQYLQSSQHMTHTQPATLFFDHLERYHFLQETLSQNLALMQQAIQRFIFAPPPMALKKYERLVPKEPGEVYAFADGRLQIKDPILDLSIDEPFAPDPAKDHFKKFFPNGQIKFEMYYLHQQLHGPSRFYHENGQLLSESWFYRDKKLGKSLQYYKTGALYSLCRYRDGLLDGTQEYFYSNGSPHIVMQYKEGLLEGEVCVYTIEGQLLRELHYKAGKRHGTEKMWSTHGQQLMECHYQEGIPVGQAKQWDAKGHLFKEVDIHAFPEDFDLTIWNEQGQCVKSFVNGVEDYSQLYEQTQQKVDLLETALKDILIQMEPIVQEHLTQAKEVDLNLAEEFATIKEAMKNMQALKDNLAETMQKNIEQAEEAKRKRQSSEPS</sequence>
<evidence type="ECO:0000256" key="1">
    <source>
        <dbReference type="SAM" id="MobiDB-lite"/>
    </source>
</evidence>
<dbReference type="InParanoid" id="A0A0U5JAB1"/>
<dbReference type="RefSeq" id="WP_059059944.1">
    <property type="nucleotide sequence ID" value="NZ_LN879502.1"/>
</dbReference>
<feature type="region of interest" description="Disordered" evidence="1">
    <location>
        <begin position="925"/>
        <end position="946"/>
    </location>
</feature>
<dbReference type="PANTHER" id="PTHR41786:SF1">
    <property type="entry name" value="6-HYDROXYMETHYLPTERIN DIPHOSPHOKINASE MPTE-LIKE DOMAIN-CONTAINING PROTEIN"/>
    <property type="match status" value="1"/>
</dbReference>
<dbReference type="EMBL" id="LN879502">
    <property type="protein sequence ID" value="CUI16013.1"/>
    <property type="molecule type" value="Genomic_DNA"/>
</dbReference>
<dbReference type="Gene3D" id="2.20.110.10">
    <property type="entry name" value="Histone H3 K4-specific methyltransferase SET7/9 N-terminal domain"/>
    <property type="match status" value="2"/>
</dbReference>
<evidence type="ECO:0000313" key="4">
    <source>
        <dbReference type="Proteomes" id="UP000069902"/>
    </source>
</evidence>
<protein>
    <recommendedName>
        <fullName evidence="2">6-hydroxymethylpterin diphosphokinase MptE-like domain-containing protein</fullName>
    </recommendedName>
</protein>
<reference evidence="4" key="1">
    <citation type="submission" date="2015-09" db="EMBL/GenBank/DDBJ databases">
        <authorList>
            <person name="Bertelli C."/>
        </authorList>
    </citation>
    <scope>NUCLEOTIDE SEQUENCE [LARGE SCALE GENOMIC DNA]</scope>
    <source>
        <strain evidence="4">KNic</strain>
    </source>
</reference>
<dbReference type="Proteomes" id="UP000069902">
    <property type="component" value="Chromosome cPNK"/>
</dbReference>
<dbReference type="PANTHER" id="PTHR41786">
    <property type="entry name" value="MOTILITY ACCESSORY FACTOR MAF"/>
    <property type="match status" value="1"/>
</dbReference>
<dbReference type="SUPFAM" id="SSF82185">
    <property type="entry name" value="Histone H3 K4-specific methyltransferase SET7/9 N-terminal domain"/>
    <property type="match status" value="1"/>
</dbReference>